<reference evidence="9" key="1">
    <citation type="submission" date="2018-03" db="EMBL/GenBank/DDBJ databases">
        <authorList>
            <person name="Guldener U."/>
        </authorList>
    </citation>
    <scope>NUCLEOTIDE SEQUENCE</scope>
</reference>
<evidence type="ECO:0000259" key="7">
    <source>
        <dbReference type="PROSITE" id="PS50089"/>
    </source>
</evidence>
<dbReference type="GO" id="GO:0005737">
    <property type="term" value="C:cytoplasm"/>
    <property type="evidence" value="ECO:0007669"/>
    <property type="project" value="TreeGrafter"/>
</dbReference>
<dbReference type="PROSITE" id="PS50089">
    <property type="entry name" value="ZF_RING_2"/>
    <property type="match status" value="1"/>
</dbReference>
<dbReference type="CDD" id="cd12717">
    <property type="entry name" value="RRM_ETP1"/>
    <property type="match status" value="1"/>
</dbReference>
<feature type="region of interest" description="Disordered" evidence="6">
    <location>
        <begin position="495"/>
        <end position="515"/>
    </location>
</feature>
<dbReference type="GO" id="GO:0008270">
    <property type="term" value="F:zinc ion binding"/>
    <property type="evidence" value="ECO:0007669"/>
    <property type="project" value="UniProtKB-KW"/>
</dbReference>
<dbReference type="AlphaFoldDB" id="A0AAE8N3T3"/>
<feature type="domain" description="RING-type" evidence="7">
    <location>
        <begin position="361"/>
        <end position="400"/>
    </location>
</feature>
<dbReference type="GO" id="GO:0016567">
    <property type="term" value="P:protein ubiquitination"/>
    <property type="evidence" value="ECO:0007669"/>
    <property type="project" value="TreeGrafter"/>
</dbReference>
<dbReference type="GO" id="GO:0061630">
    <property type="term" value="F:ubiquitin protein ligase activity"/>
    <property type="evidence" value="ECO:0007669"/>
    <property type="project" value="TreeGrafter"/>
</dbReference>
<dbReference type="Pfam" id="PF13639">
    <property type="entry name" value="zf-RING_2"/>
    <property type="match status" value="1"/>
</dbReference>
<dbReference type="Pfam" id="PF07576">
    <property type="entry name" value="BRAP2"/>
    <property type="match status" value="1"/>
</dbReference>
<protein>
    <submittedName>
        <fullName evidence="9">Related to cytoplasmic Zn-finger protein BRAP2 (BRCA1 associated protein)</fullName>
    </submittedName>
</protein>
<evidence type="ECO:0000256" key="1">
    <source>
        <dbReference type="ARBA" id="ARBA00022723"/>
    </source>
</evidence>
<comment type="caution">
    <text evidence="9">The sequence shown here is derived from an EMBL/GenBank/DDBJ whole genome shotgun (WGS) entry which is preliminary data.</text>
</comment>
<dbReference type="CDD" id="cd16457">
    <property type="entry name" value="RING-H2_BRAP2"/>
    <property type="match status" value="1"/>
</dbReference>
<dbReference type="PROSITE" id="PS50271">
    <property type="entry name" value="ZF_UBP"/>
    <property type="match status" value="1"/>
</dbReference>
<keyword evidence="3" id="KW-0862">Zinc</keyword>
<evidence type="ECO:0000313" key="10">
    <source>
        <dbReference type="Proteomes" id="UP001187682"/>
    </source>
</evidence>
<dbReference type="InterPro" id="IPR011422">
    <property type="entry name" value="BRAP2/ETP1_RRM"/>
</dbReference>
<evidence type="ECO:0000256" key="4">
    <source>
        <dbReference type="PROSITE-ProRule" id="PRU00502"/>
    </source>
</evidence>
<proteinExistence type="predicted"/>
<dbReference type="Proteomes" id="UP001187682">
    <property type="component" value="Unassembled WGS sequence"/>
</dbReference>
<evidence type="ECO:0000256" key="2">
    <source>
        <dbReference type="ARBA" id="ARBA00022771"/>
    </source>
</evidence>
<evidence type="ECO:0000256" key="6">
    <source>
        <dbReference type="SAM" id="MobiDB-lite"/>
    </source>
</evidence>
<dbReference type="InterPro" id="IPR047243">
    <property type="entry name" value="RING-H2_BRAP2"/>
</dbReference>
<gene>
    <name evidence="9" type="ORF">DNG_07644</name>
</gene>
<keyword evidence="2 4" id="KW-0863">Zinc-finger</keyword>
<feature type="region of interest" description="Disordered" evidence="6">
    <location>
        <begin position="613"/>
        <end position="642"/>
    </location>
</feature>
<dbReference type="Pfam" id="PF02148">
    <property type="entry name" value="zf-UBP"/>
    <property type="match status" value="1"/>
</dbReference>
<dbReference type="InterPro" id="IPR001607">
    <property type="entry name" value="Znf_UBP"/>
</dbReference>
<dbReference type="EMBL" id="ONZQ02000011">
    <property type="protein sequence ID" value="SPO04959.1"/>
    <property type="molecule type" value="Genomic_DNA"/>
</dbReference>
<dbReference type="PANTHER" id="PTHR24007">
    <property type="entry name" value="BRCA1-ASSOCIATED PROTEIN"/>
    <property type="match status" value="1"/>
</dbReference>
<accession>A0AAE8N3T3</accession>
<dbReference type="Gene3D" id="3.30.40.10">
    <property type="entry name" value="Zinc/RING finger domain, C3HC4 (zinc finger)"/>
    <property type="match status" value="2"/>
</dbReference>
<keyword evidence="1" id="KW-0479">Metal-binding</keyword>
<dbReference type="InterPro" id="IPR034931">
    <property type="entry name" value="ETP1_RRM"/>
</dbReference>
<feature type="domain" description="UBP-type" evidence="8">
    <location>
        <begin position="397"/>
        <end position="501"/>
    </location>
</feature>
<evidence type="ECO:0000256" key="5">
    <source>
        <dbReference type="SAM" id="Coils"/>
    </source>
</evidence>
<keyword evidence="5" id="KW-0175">Coiled coil</keyword>
<feature type="coiled-coil region" evidence="5">
    <location>
        <begin position="560"/>
        <end position="608"/>
    </location>
</feature>
<evidence type="ECO:0000313" key="9">
    <source>
        <dbReference type="EMBL" id="SPO04959.1"/>
    </source>
</evidence>
<evidence type="ECO:0000256" key="3">
    <source>
        <dbReference type="ARBA" id="ARBA00022833"/>
    </source>
</evidence>
<organism evidence="9 10">
    <name type="scientific">Cephalotrichum gorgonifer</name>
    <dbReference type="NCBI Taxonomy" id="2041049"/>
    <lineage>
        <taxon>Eukaryota</taxon>
        <taxon>Fungi</taxon>
        <taxon>Dikarya</taxon>
        <taxon>Ascomycota</taxon>
        <taxon>Pezizomycotina</taxon>
        <taxon>Sordariomycetes</taxon>
        <taxon>Hypocreomycetidae</taxon>
        <taxon>Microascales</taxon>
        <taxon>Microascaceae</taxon>
        <taxon>Cephalotrichum</taxon>
    </lineage>
</organism>
<dbReference type="SUPFAM" id="SSF57850">
    <property type="entry name" value="RING/U-box"/>
    <property type="match status" value="1"/>
</dbReference>
<feature type="region of interest" description="Disordered" evidence="6">
    <location>
        <begin position="671"/>
        <end position="697"/>
    </location>
</feature>
<name>A0AAE8N3T3_9PEZI</name>
<feature type="region of interest" description="Disordered" evidence="6">
    <location>
        <begin position="49"/>
        <end position="125"/>
    </location>
</feature>
<dbReference type="InterPro" id="IPR001841">
    <property type="entry name" value="Znf_RING"/>
</dbReference>
<dbReference type="GO" id="GO:0007265">
    <property type="term" value="P:Ras protein signal transduction"/>
    <property type="evidence" value="ECO:0007669"/>
    <property type="project" value="TreeGrafter"/>
</dbReference>
<dbReference type="SMART" id="SM00184">
    <property type="entry name" value="RING"/>
    <property type="match status" value="1"/>
</dbReference>
<dbReference type="PANTHER" id="PTHR24007:SF7">
    <property type="entry name" value="BRCA1-ASSOCIATED PROTEIN"/>
    <property type="match status" value="1"/>
</dbReference>
<keyword evidence="10" id="KW-1185">Reference proteome</keyword>
<dbReference type="InterPro" id="IPR013083">
    <property type="entry name" value="Znf_RING/FYVE/PHD"/>
</dbReference>
<evidence type="ECO:0000259" key="8">
    <source>
        <dbReference type="PROSITE" id="PS50271"/>
    </source>
</evidence>
<sequence>MPSYFYHLTFELYPTANPTEREASSIRAAPSSLWSPPRDADIFDILPSHPPRDKGGAFASHKGKTQPHRTTTDEKATSSVIDCGSTRRFVPGDDHDQHLQGSAGLATENRRRERTKSRPPSLPSAAICPRTAVQDWRFGRVSIESIDPEESGRDTDMAGENSSNNPNAAAFAALELGPTLGGDGSSTRAECMSLPTKNTEVGWGVVHFYRGEEMPPPGLGEAAGGEDGLRVGEDGCTTLCIPAVPSFILPSEFLGFVGEKWRRDVTHFRMVMTSRMSRYLVLLKFRDGLKAKEWQKEFNGKVFNSMVAEICHVVFVKSITFANPTQPQDKSEQGPRHTAMASYGLKPFAPPTPNLIELPTCPVCLERMDDTNGLMTIPCQHVFHCRCLQSWKGSGCPVCRYTGTSQKESAGGDKRPFGSSVSNLCAVCDCTDDLWICLICGNVGCGRYKGGHAKEHWKETAHCFSLEIETQHVWDYAGDTWVHRLIRAKGDSQVVELPSHNNSGGGSSQEEDDLVPRSKVETMALEYTHMFTSQLESQRVYFEEKVAQAADKAHEAALAAEKANAAAAAADQRAEAAEAKCEELKGEIKQLERDLARERTRATRATDLARSLGKELQEEKQMSKGLAEKVAHQREAEEKRGELLKEIEELKETNRDLTMFISGQSQLRELEKAGAVAQEDLEGGTASAGPSRRRRKK</sequence>
<dbReference type="SMART" id="SM00290">
    <property type="entry name" value="ZnF_UBP"/>
    <property type="match status" value="1"/>
</dbReference>